<evidence type="ECO:0000256" key="1">
    <source>
        <dbReference type="SAM" id="MobiDB-lite"/>
    </source>
</evidence>
<feature type="region of interest" description="Disordered" evidence="1">
    <location>
        <begin position="40"/>
        <end position="94"/>
    </location>
</feature>
<feature type="compositionally biased region" description="Acidic residues" evidence="1">
    <location>
        <begin position="360"/>
        <end position="376"/>
    </location>
</feature>
<dbReference type="OMA" id="VWESHRP"/>
<evidence type="ECO:0000313" key="2">
    <source>
        <dbReference type="EMBL" id="KXG53969.1"/>
    </source>
</evidence>
<reference evidence="2 3" key="1">
    <citation type="journal article" date="2016" name="BMC Genomics">
        <title>Genome sequencing and secondary metabolism of the postharvest pathogen Penicillium griseofulvum.</title>
        <authorList>
            <person name="Banani H."/>
            <person name="Marcet-Houben M."/>
            <person name="Ballester A.R."/>
            <person name="Abbruscato P."/>
            <person name="Gonzalez-Candelas L."/>
            <person name="Gabaldon T."/>
            <person name="Spadaro D."/>
        </authorList>
    </citation>
    <scope>NUCLEOTIDE SEQUENCE [LARGE SCALE GENOMIC DNA]</scope>
    <source>
        <strain evidence="2 3">PG3</strain>
    </source>
</reference>
<dbReference type="Proteomes" id="UP000070168">
    <property type="component" value="Unassembled WGS sequence"/>
</dbReference>
<gene>
    <name evidence="2" type="ORF">PGRI_010190</name>
</gene>
<comment type="caution">
    <text evidence="2">The sequence shown here is derived from an EMBL/GenBank/DDBJ whole genome shotgun (WGS) entry which is preliminary data.</text>
</comment>
<keyword evidence="3" id="KW-1185">Reference proteome</keyword>
<accession>A0A135LYB8</accession>
<name>A0A135LYB8_PENPA</name>
<dbReference type="AlphaFoldDB" id="A0A135LYB8"/>
<dbReference type="EMBL" id="LHQR01000014">
    <property type="protein sequence ID" value="KXG53969.1"/>
    <property type="molecule type" value="Genomic_DNA"/>
</dbReference>
<dbReference type="OrthoDB" id="4350061at2759"/>
<sequence length="376" mass="43228">MCFSKTSDSEPADVEVNIEVDDDGLAHVRTNPALPFVLPSIESDFDDDPIVTHPTGTKRRRSSVSTTPEKRQSIERPSPLPWYKDPAHCNSADRTPNAIDETILTHVSPEPENPEDFIQFARDRRARAVARETGTMDFNELPDITPSDIPNTRVWESHRPSNWDFTIYEDPPDQPSPHPSPVHQGFDSDEEDKENIFVTQSDISSSDDEGQTRPNLAWDEASTGPRDAFGLPLNREMSDFVQPRDTPRPQRHMRRGREVLRTIWVDVAQTTQEEENALRDGNLTDTQIREIQDIEASYQRGQISRFRSNRRQALRDDANVQAPTNFNTDIRRVLRFQRHEGRDTTPEDNPVRPETPQVPLEEDEELQQEDEEDLYQ</sequence>
<dbReference type="RefSeq" id="XP_040652504.1">
    <property type="nucleotide sequence ID" value="XM_040788732.1"/>
</dbReference>
<feature type="region of interest" description="Disordered" evidence="1">
    <location>
        <begin position="168"/>
        <end position="232"/>
    </location>
</feature>
<protein>
    <submittedName>
        <fullName evidence="2">Uncharacterized protein</fullName>
    </submittedName>
</protein>
<feature type="region of interest" description="Disordered" evidence="1">
    <location>
        <begin position="336"/>
        <end position="376"/>
    </location>
</feature>
<feature type="compositionally biased region" description="Basic and acidic residues" evidence="1">
    <location>
        <begin position="336"/>
        <end position="351"/>
    </location>
</feature>
<evidence type="ECO:0000313" key="3">
    <source>
        <dbReference type="Proteomes" id="UP000070168"/>
    </source>
</evidence>
<organism evidence="2 3">
    <name type="scientific">Penicillium patulum</name>
    <name type="common">Penicillium griseofulvum</name>
    <dbReference type="NCBI Taxonomy" id="5078"/>
    <lineage>
        <taxon>Eukaryota</taxon>
        <taxon>Fungi</taxon>
        <taxon>Dikarya</taxon>
        <taxon>Ascomycota</taxon>
        <taxon>Pezizomycotina</taxon>
        <taxon>Eurotiomycetes</taxon>
        <taxon>Eurotiomycetidae</taxon>
        <taxon>Eurotiales</taxon>
        <taxon>Aspergillaceae</taxon>
        <taxon>Penicillium</taxon>
    </lineage>
</organism>
<proteinExistence type="predicted"/>
<dbReference type="GeneID" id="63704032"/>